<comment type="subunit">
    <text evidence="6">Homodimer.</text>
</comment>
<feature type="binding site" evidence="6">
    <location>
        <position position="162"/>
    </location>
    <ligand>
        <name>orotate</name>
        <dbReference type="ChEBI" id="CHEBI:30839"/>
    </ligand>
</feature>
<comment type="function">
    <text evidence="6">Catalyzes the transfer of a ribosyl phosphate group from 5-phosphoribose 1-diphosphate to orotate, leading to the formation of orotidine monophosphate (OMP).</text>
</comment>
<dbReference type="GO" id="GO:0000287">
    <property type="term" value="F:magnesium ion binding"/>
    <property type="evidence" value="ECO:0007669"/>
    <property type="project" value="UniProtKB-UniRule"/>
</dbReference>
<evidence type="ECO:0000256" key="6">
    <source>
        <dbReference type="HAMAP-Rule" id="MF_01208"/>
    </source>
</evidence>
<accession>A0A484II53</accession>
<evidence type="ECO:0000313" key="9">
    <source>
        <dbReference type="Proteomes" id="UP000294299"/>
    </source>
</evidence>
<dbReference type="SUPFAM" id="SSF53271">
    <property type="entry name" value="PRTase-like"/>
    <property type="match status" value="1"/>
</dbReference>
<dbReference type="EC" id="2.4.2.10" evidence="2 6"/>
<dbReference type="CDD" id="cd06223">
    <property type="entry name" value="PRTases_typeI"/>
    <property type="match status" value="1"/>
</dbReference>
<dbReference type="RefSeq" id="WP_145988094.1">
    <property type="nucleotide sequence ID" value="NZ_LR216287.1"/>
</dbReference>
<comment type="pathway">
    <text evidence="1 6">Pyrimidine metabolism; UMP biosynthesis via de novo pathway; UMP from orotate: step 1/2.</text>
</comment>
<feature type="binding site" description="in other chain" evidence="6">
    <location>
        <position position="106"/>
    </location>
    <ligand>
        <name>5-phospho-alpha-D-ribose 1-diphosphate</name>
        <dbReference type="ChEBI" id="CHEBI:58017"/>
        <note>ligand shared between dimeric partners</note>
    </ligand>
</feature>
<evidence type="ECO:0000256" key="3">
    <source>
        <dbReference type="ARBA" id="ARBA00022676"/>
    </source>
</evidence>
<sequence>MSNLRDLDYQEQLREEIVTFLYDVGAIRLGNFTLSSGNHSSFYIDLRMLQSYPLYFRKTISLLKTVILLGVGIDNFDYICSIPTSGTIFGSSLAYELFKPHIYVRKDPKTYGTQKKIEGNLVPGSRVLFIEDVVTTGNSLLSAVKSIADCTTHNRVVAIIDRKQGATEKFQEYNVFVDSVISIVRAIEILRNNNRISHEDYNTIKREMTKI</sequence>
<reference evidence="8 9" key="1">
    <citation type="submission" date="2019-02" db="EMBL/GenBank/DDBJ databases">
        <authorList>
            <person name="Lehtovirta-Morley E L."/>
        </authorList>
    </citation>
    <scope>NUCLEOTIDE SEQUENCE [LARGE SCALE GENOMIC DNA]</scope>
    <source>
        <strain evidence="8">NFRAN1</strain>
    </source>
</reference>
<evidence type="ECO:0000256" key="2">
    <source>
        <dbReference type="ARBA" id="ARBA00011971"/>
    </source>
</evidence>
<comment type="similarity">
    <text evidence="6">Belongs to the purine/pyrimidine phosphoribosyltransferase family. PyrE subfamily.</text>
</comment>
<dbReference type="GeneID" id="39422127"/>
<name>A0A484II53_9ARCH</name>
<protein>
    <recommendedName>
        <fullName evidence="2 6">Orotate phosphoribosyltransferase</fullName>
        <shortName evidence="6">OPRT</shortName>
        <shortName evidence="6">OPRTase</shortName>
        <ecNumber evidence="2 6">2.4.2.10</ecNumber>
    </recommendedName>
</protein>
<organism evidence="8 9">
    <name type="scientific">Candidatus Nitrosocosmicus franklandianus</name>
    <dbReference type="NCBI Taxonomy" id="1798806"/>
    <lineage>
        <taxon>Archaea</taxon>
        <taxon>Nitrososphaerota</taxon>
        <taxon>Nitrososphaeria</taxon>
        <taxon>Nitrososphaerales</taxon>
        <taxon>Nitrososphaeraceae</taxon>
        <taxon>Candidatus Nitrosocosmicus</taxon>
    </lineage>
</organism>
<dbReference type="GO" id="GO:0004588">
    <property type="term" value="F:orotate phosphoribosyltransferase activity"/>
    <property type="evidence" value="ECO:0007669"/>
    <property type="project" value="UniProtKB-UniRule"/>
</dbReference>
<keyword evidence="6" id="KW-0460">Magnesium</keyword>
<dbReference type="EMBL" id="LR216287">
    <property type="protein sequence ID" value="VFJ15345.1"/>
    <property type="molecule type" value="Genomic_DNA"/>
</dbReference>
<feature type="domain" description="Phosphoribosyltransferase" evidence="7">
    <location>
        <begin position="75"/>
        <end position="176"/>
    </location>
</feature>
<dbReference type="GO" id="GO:0019856">
    <property type="term" value="P:pyrimidine nucleobase biosynthetic process"/>
    <property type="evidence" value="ECO:0007669"/>
    <property type="project" value="TreeGrafter"/>
</dbReference>
<dbReference type="Proteomes" id="UP000294299">
    <property type="component" value="Chromosome NFRAN"/>
</dbReference>
<dbReference type="Gene3D" id="3.40.50.2020">
    <property type="match status" value="1"/>
</dbReference>
<comment type="caution">
    <text evidence="6">Lacks conserved residue(s) required for the propagation of feature annotation.</text>
</comment>
<gene>
    <name evidence="6 8" type="primary">pyrE</name>
    <name evidence="8" type="ORF">NFRAN_3022</name>
</gene>
<feature type="binding site" evidence="6">
    <location>
        <position position="109"/>
    </location>
    <ligand>
        <name>5-phospho-alpha-D-ribose 1-diphosphate</name>
        <dbReference type="ChEBI" id="CHEBI:58017"/>
        <note>ligand shared between dimeric partners</note>
    </ligand>
</feature>
<keyword evidence="9" id="KW-1185">Reference proteome</keyword>
<dbReference type="KEGG" id="nfn:NFRAN_3022"/>
<evidence type="ECO:0000313" key="8">
    <source>
        <dbReference type="EMBL" id="VFJ15345.1"/>
    </source>
</evidence>
<dbReference type="Pfam" id="PF00156">
    <property type="entry name" value="Pribosyltran"/>
    <property type="match status" value="1"/>
</dbReference>
<feature type="binding site" description="in other chain" evidence="6">
    <location>
        <begin position="131"/>
        <end position="139"/>
    </location>
    <ligand>
        <name>5-phospho-alpha-D-ribose 1-diphosphate</name>
        <dbReference type="ChEBI" id="CHEBI:58017"/>
        <note>ligand shared between dimeric partners</note>
    </ligand>
</feature>
<proteinExistence type="inferred from homology"/>
<feature type="binding site" evidence="6">
    <location>
        <position position="105"/>
    </location>
    <ligand>
        <name>5-phospho-alpha-D-ribose 1-diphosphate</name>
        <dbReference type="ChEBI" id="CHEBI:58017"/>
        <note>ligand shared between dimeric partners</note>
    </ligand>
</feature>
<dbReference type="InterPro" id="IPR000836">
    <property type="entry name" value="PRTase_dom"/>
</dbReference>
<keyword evidence="3 6" id="KW-0328">Glycosyltransferase</keyword>
<comment type="catalytic activity">
    <reaction evidence="6">
        <text>orotidine 5'-phosphate + diphosphate = orotate + 5-phospho-alpha-D-ribose 1-diphosphate</text>
        <dbReference type="Rhea" id="RHEA:10380"/>
        <dbReference type="ChEBI" id="CHEBI:30839"/>
        <dbReference type="ChEBI" id="CHEBI:33019"/>
        <dbReference type="ChEBI" id="CHEBI:57538"/>
        <dbReference type="ChEBI" id="CHEBI:58017"/>
        <dbReference type="EC" id="2.4.2.10"/>
    </reaction>
</comment>
<keyword evidence="5 6" id="KW-0665">Pyrimidine biosynthesis</keyword>
<dbReference type="OrthoDB" id="9089at2157"/>
<dbReference type="HAMAP" id="MF_01208">
    <property type="entry name" value="PyrE"/>
    <property type="match status" value="1"/>
</dbReference>
<feature type="binding site" evidence="6">
    <location>
        <position position="135"/>
    </location>
    <ligand>
        <name>orotate</name>
        <dbReference type="ChEBI" id="CHEBI:30839"/>
    </ligand>
</feature>
<dbReference type="UniPathway" id="UPA00070">
    <property type="reaction ID" value="UER00119"/>
</dbReference>
<evidence type="ECO:0000256" key="4">
    <source>
        <dbReference type="ARBA" id="ARBA00022679"/>
    </source>
</evidence>
<dbReference type="PANTHER" id="PTHR19278">
    <property type="entry name" value="OROTATE PHOSPHORIBOSYLTRANSFERASE"/>
    <property type="match status" value="1"/>
</dbReference>
<dbReference type="AlphaFoldDB" id="A0A484II53"/>
<dbReference type="PANTHER" id="PTHR19278:SF9">
    <property type="entry name" value="URIDINE 5'-MONOPHOSPHATE SYNTHASE"/>
    <property type="match status" value="1"/>
</dbReference>
<evidence type="ECO:0000256" key="5">
    <source>
        <dbReference type="ARBA" id="ARBA00022975"/>
    </source>
</evidence>
<keyword evidence="4 6" id="KW-0808">Transferase</keyword>
<dbReference type="GO" id="GO:0044205">
    <property type="term" value="P:'de novo' UMP biosynthetic process"/>
    <property type="evidence" value="ECO:0007669"/>
    <property type="project" value="UniProtKB-UniRule"/>
</dbReference>
<dbReference type="InterPro" id="IPR029057">
    <property type="entry name" value="PRTase-like"/>
</dbReference>
<dbReference type="InterPro" id="IPR023031">
    <property type="entry name" value="OPRT"/>
</dbReference>
<evidence type="ECO:0000259" key="7">
    <source>
        <dbReference type="Pfam" id="PF00156"/>
    </source>
</evidence>
<comment type="cofactor">
    <cofactor evidence="6">
        <name>Mg(2+)</name>
        <dbReference type="ChEBI" id="CHEBI:18420"/>
    </cofactor>
</comment>
<evidence type="ECO:0000256" key="1">
    <source>
        <dbReference type="ARBA" id="ARBA00004889"/>
    </source>
</evidence>